<gene>
    <name evidence="2" type="ORF">CHS0354_006295</name>
</gene>
<protein>
    <submittedName>
        <fullName evidence="2">Uncharacterized protein</fullName>
    </submittedName>
</protein>
<reference evidence="2" key="2">
    <citation type="journal article" date="2021" name="Genome Biol. Evol.">
        <title>Developing a high-quality reference genome for a parasitic bivalve with doubly uniparental inheritance (Bivalvia: Unionida).</title>
        <authorList>
            <person name="Smith C.H."/>
        </authorList>
    </citation>
    <scope>NUCLEOTIDE SEQUENCE</scope>
    <source>
        <strain evidence="2">CHS0354</strain>
        <tissue evidence="2">Mantle</tissue>
    </source>
</reference>
<organism evidence="2 3">
    <name type="scientific">Potamilus streckersoni</name>
    <dbReference type="NCBI Taxonomy" id="2493646"/>
    <lineage>
        <taxon>Eukaryota</taxon>
        <taxon>Metazoa</taxon>
        <taxon>Spiralia</taxon>
        <taxon>Lophotrochozoa</taxon>
        <taxon>Mollusca</taxon>
        <taxon>Bivalvia</taxon>
        <taxon>Autobranchia</taxon>
        <taxon>Heteroconchia</taxon>
        <taxon>Palaeoheterodonta</taxon>
        <taxon>Unionida</taxon>
        <taxon>Unionoidea</taxon>
        <taxon>Unionidae</taxon>
        <taxon>Ambleminae</taxon>
        <taxon>Lampsilini</taxon>
        <taxon>Potamilus</taxon>
    </lineage>
</organism>
<keyword evidence="3" id="KW-1185">Reference proteome</keyword>
<dbReference type="AlphaFoldDB" id="A0AAE0S4Z8"/>
<reference evidence="2" key="3">
    <citation type="submission" date="2023-05" db="EMBL/GenBank/DDBJ databases">
        <authorList>
            <person name="Smith C.H."/>
        </authorList>
    </citation>
    <scope>NUCLEOTIDE SEQUENCE</scope>
    <source>
        <strain evidence="2">CHS0354</strain>
        <tissue evidence="2">Mantle</tissue>
    </source>
</reference>
<evidence type="ECO:0000313" key="2">
    <source>
        <dbReference type="EMBL" id="KAK3585249.1"/>
    </source>
</evidence>
<feature type="region of interest" description="Disordered" evidence="1">
    <location>
        <begin position="83"/>
        <end position="140"/>
    </location>
</feature>
<name>A0AAE0S4Z8_9BIVA</name>
<dbReference type="EMBL" id="JAEAOA010000438">
    <property type="protein sequence ID" value="KAK3585249.1"/>
    <property type="molecule type" value="Genomic_DNA"/>
</dbReference>
<proteinExistence type="predicted"/>
<dbReference type="Proteomes" id="UP001195483">
    <property type="component" value="Unassembled WGS sequence"/>
</dbReference>
<feature type="compositionally biased region" description="Polar residues" evidence="1">
    <location>
        <begin position="94"/>
        <end position="125"/>
    </location>
</feature>
<feature type="compositionally biased region" description="Basic and acidic residues" evidence="1">
    <location>
        <begin position="84"/>
        <end position="93"/>
    </location>
</feature>
<accession>A0AAE0S4Z8</accession>
<feature type="compositionally biased region" description="Basic residues" evidence="1">
    <location>
        <begin position="131"/>
        <end position="140"/>
    </location>
</feature>
<evidence type="ECO:0000313" key="3">
    <source>
        <dbReference type="Proteomes" id="UP001195483"/>
    </source>
</evidence>
<evidence type="ECO:0000256" key="1">
    <source>
        <dbReference type="SAM" id="MobiDB-lite"/>
    </source>
</evidence>
<reference evidence="2" key="1">
    <citation type="journal article" date="2021" name="Genome Biol. Evol.">
        <title>A High-Quality Reference Genome for a Parasitic Bivalve with Doubly Uniparental Inheritance (Bivalvia: Unionida).</title>
        <authorList>
            <person name="Smith C.H."/>
        </authorList>
    </citation>
    <scope>NUCLEOTIDE SEQUENCE</scope>
    <source>
        <strain evidence="2">CHS0354</strain>
    </source>
</reference>
<sequence>MATFWGFSTVFTGIRIITLSKDAKEIPAYFYFLGFLIKTWTHVETLPESIDPAKHLHPKSQAATKDHAVDKTTETMLQAVLEPAEEKSGKIEEANNSLSSYSQALSTGNSTQDAENWEDTSQTSSAEEKKAKVRAWKIRD</sequence>
<comment type="caution">
    <text evidence="2">The sequence shown here is derived from an EMBL/GenBank/DDBJ whole genome shotgun (WGS) entry which is preliminary data.</text>
</comment>